<dbReference type="Proteomes" id="UP000683310">
    <property type="component" value="Chromosome"/>
</dbReference>
<reference evidence="3 4" key="1">
    <citation type="submission" date="2021-04" db="EMBL/GenBank/DDBJ databases">
        <title>Nocardia tengchongensis.</title>
        <authorList>
            <person name="Zhuang k."/>
            <person name="Ran Y."/>
            <person name="Li W."/>
        </authorList>
    </citation>
    <scope>NUCLEOTIDE SEQUENCE [LARGE SCALE GENOMIC DNA]</scope>
    <source>
        <strain evidence="3 4">CFH S0057</strain>
    </source>
</reference>
<sequence length="386" mass="40942">MPHPAIPLTPLLLPEDPDAAVDALQRAIELAYTGEQAIAPVTDSAQAQQLPPTVPATTAVLLSTSGSSGVPKRTLLSRKALLASAQASAERLGGAGDWLLCLPAGFVAGFQVISRAALGGTRVTTLPGGHFDPAAFAAAARRMPAGRRYASLVPTQVTRLLADAESRSALGCFDKILIGGARLDEETGRRLRELTDAVVTYGMTETCGGCVYDGVPLRGVEARIVDGLIHLGGDVVADGYLGDAGEQPFYREGDTRWYRTSDRGHWSQDLLVPTGRVDDLINTGGVKVSAVAIEQALTGVPGIESAVVMGVPDREWGELVGAYIVTRRAIPDLEPLRDSVRRRLGRAAVPKRFVLGTELPLLPNSKIDRRAVHQRLTTTESEPTHA</sequence>
<gene>
    <name evidence="3" type="ORF">KHQ06_19645</name>
</gene>
<proteinExistence type="predicted"/>
<evidence type="ECO:0000259" key="1">
    <source>
        <dbReference type="Pfam" id="PF00501"/>
    </source>
</evidence>
<dbReference type="RefSeq" id="WP_213554788.1">
    <property type="nucleotide sequence ID" value="NZ_JBHZDI010000093.1"/>
</dbReference>
<dbReference type="PANTHER" id="PTHR43767">
    <property type="entry name" value="LONG-CHAIN-FATTY-ACID--COA LIGASE"/>
    <property type="match status" value="1"/>
</dbReference>
<dbReference type="EMBL" id="CP074371">
    <property type="protein sequence ID" value="QVI18751.1"/>
    <property type="molecule type" value="Genomic_DNA"/>
</dbReference>
<dbReference type="PANTHER" id="PTHR43767:SF1">
    <property type="entry name" value="NONRIBOSOMAL PEPTIDE SYNTHASE PES1 (EUROFUNG)-RELATED"/>
    <property type="match status" value="1"/>
</dbReference>
<dbReference type="Pfam" id="PF13193">
    <property type="entry name" value="AMP-binding_C"/>
    <property type="match status" value="1"/>
</dbReference>
<dbReference type="InterPro" id="IPR025110">
    <property type="entry name" value="AMP-bd_C"/>
</dbReference>
<feature type="domain" description="AMP-dependent synthetase/ligase" evidence="1">
    <location>
        <begin position="41"/>
        <end position="226"/>
    </location>
</feature>
<dbReference type="InterPro" id="IPR045851">
    <property type="entry name" value="AMP-bd_C_sf"/>
</dbReference>
<dbReference type="Pfam" id="PF00501">
    <property type="entry name" value="AMP-binding"/>
    <property type="match status" value="1"/>
</dbReference>
<dbReference type="Gene3D" id="3.40.50.12780">
    <property type="entry name" value="N-terminal domain of ligase-like"/>
    <property type="match status" value="1"/>
</dbReference>
<protein>
    <submittedName>
        <fullName evidence="3">AMP-binding protein</fullName>
    </submittedName>
</protein>
<dbReference type="InterPro" id="IPR050237">
    <property type="entry name" value="ATP-dep_AMP-bd_enzyme"/>
</dbReference>
<dbReference type="InterPro" id="IPR042099">
    <property type="entry name" value="ANL_N_sf"/>
</dbReference>
<dbReference type="Gene3D" id="3.30.300.30">
    <property type="match status" value="1"/>
</dbReference>
<name>A0ABX8CHI2_9NOCA</name>
<feature type="domain" description="AMP-binding enzyme C-terminal" evidence="2">
    <location>
        <begin position="293"/>
        <end position="366"/>
    </location>
</feature>
<dbReference type="SUPFAM" id="SSF56801">
    <property type="entry name" value="Acetyl-CoA synthetase-like"/>
    <property type="match status" value="1"/>
</dbReference>
<accession>A0ABX8CHI2</accession>
<evidence type="ECO:0000313" key="3">
    <source>
        <dbReference type="EMBL" id="QVI18751.1"/>
    </source>
</evidence>
<organism evidence="3 4">
    <name type="scientific">Nocardia tengchongensis</name>
    <dbReference type="NCBI Taxonomy" id="2055889"/>
    <lineage>
        <taxon>Bacteria</taxon>
        <taxon>Bacillati</taxon>
        <taxon>Actinomycetota</taxon>
        <taxon>Actinomycetes</taxon>
        <taxon>Mycobacteriales</taxon>
        <taxon>Nocardiaceae</taxon>
        <taxon>Nocardia</taxon>
    </lineage>
</organism>
<evidence type="ECO:0000259" key="2">
    <source>
        <dbReference type="Pfam" id="PF13193"/>
    </source>
</evidence>
<dbReference type="InterPro" id="IPR000873">
    <property type="entry name" value="AMP-dep_synth/lig_dom"/>
</dbReference>
<evidence type="ECO:0000313" key="4">
    <source>
        <dbReference type="Proteomes" id="UP000683310"/>
    </source>
</evidence>
<keyword evidence="4" id="KW-1185">Reference proteome</keyword>